<protein>
    <recommendedName>
        <fullName evidence="2">Peptidase A2 domain-containing protein</fullName>
    </recommendedName>
</protein>
<feature type="domain" description="Peptidase A2" evidence="2">
    <location>
        <begin position="40"/>
        <end position="55"/>
    </location>
</feature>
<dbReference type="GeneID" id="17290251"/>
<dbReference type="SUPFAM" id="SSF50630">
    <property type="entry name" value="Acid proteases"/>
    <property type="match status" value="1"/>
</dbReference>
<dbReference type="KEGG" id="gtt:GUITHDRAFT_120321"/>
<proteinExistence type="predicted"/>
<keyword evidence="5" id="KW-1185">Reference proteome</keyword>
<evidence type="ECO:0000313" key="5">
    <source>
        <dbReference type="Proteomes" id="UP000011087"/>
    </source>
</evidence>
<dbReference type="EnsemblProtists" id="EKX33519">
    <property type="protein sequence ID" value="EKX33519"/>
    <property type="gene ID" value="GUITHDRAFT_120321"/>
</dbReference>
<dbReference type="PROSITE" id="PS50175">
    <property type="entry name" value="ASP_PROT_RETROV"/>
    <property type="match status" value="1"/>
</dbReference>
<evidence type="ECO:0000313" key="4">
    <source>
        <dbReference type="EnsemblProtists" id="EKX33519"/>
    </source>
</evidence>
<dbReference type="InterPro" id="IPR001969">
    <property type="entry name" value="Aspartic_peptidase_AS"/>
</dbReference>
<name>L1IC61_GUITC</name>
<evidence type="ECO:0000259" key="2">
    <source>
        <dbReference type="PROSITE" id="PS50175"/>
    </source>
</evidence>
<reference evidence="4" key="3">
    <citation type="submission" date="2015-06" db="UniProtKB">
        <authorList>
            <consortium name="EnsemblProtists"/>
        </authorList>
    </citation>
    <scope>IDENTIFICATION</scope>
</reference>
<dbReference type="InterPro" id="IPR001995">
    <property type="entry name" value="Peptidase_A2_cat"/>
</dbReference>
<dbReference type="GO" id="GO:0006508">
    <property type="term" value="P:proteolysis"/>
    <property type="evidence" value="ECO:0007669"/>
    <property type="project" value="InterPro"/>
</dbReference>
<dbReference type="GO" id="GO:0004190">
    <property type="term" value="F:aspartic-type endopeptidase activity"/>
    <property type="evidence" value="ECO:0007669"/>
    <property type="project" value="InterPro"/>
</dbReference>
<dbReference type="Gene3D" id="2.40.70.10">
    <property type="entry name" value="Acid Proteases"/>
    <property type="match status" value="1"/>
</dbReference>
<dbReference type="PaxDb" id="55529-EKX33519"/>
<dbReference type="OrthoDB" id="1047367at2759"/>
<gene>
    <name evidence="3" type="ORF">GUITHDRAFT_120321</name>
</gene>
<organism evidence="3">
    <name type="scientific">Guillardia theta (strain CCMP2712)</name>
    <name type="common">Cryptophyte</name>
    <dbReference type="NCBI Taxonomy" id="905079"/>
    <lineage>
        <taxon>Eukaryota</taxon>
        <taxon>Cryptophyceae</taxon>
        <taxon>Pyrenomonadales</taxon>
        <taxon>Geminigeraceae</taxon>
        <taxon>Guillardia</taxon>
    </lineage>
</organism>
<evidence type="ECO:0000256" key="1">
    <source>
        <dbReference type="ARBA" id="ARBA00022801"/>
    </source>
</evidence>
<dbReference type="CDD" id="cd00303">
    <property type="entry name" value="retropepsin_like"/>
    <property type="match status" value="1"/>
</dbReference>
<keyword evidence="1" id="KW-0378">Hydrolase</keyword>
<reference evidence="5" key="2">
    <citation type="submission" date="2012-11" db="EMBL/GenBank/DDBJ databases">
        <authorList>
            <person name="Kuo A."/>
            <person name="Curtis B.A."/>
            <person name="Tanifuji G."/>
            <person name="Burki F."/>
            <person name="Gruber A."/>
            <person name="Irimia M."/>
            <person name="Maruyama S."/>
            <person name="Arias M.C."/>
            <person name="Ball S.G."/>
            <person name="Gile G.H."/>
            <person name="Hirakawa Y."/>
            <person name="Hopkins J.F."/>
            <person name="Rensing S.A."/>
            <person name="Schmutz J."/>
            <person name="Symeonidi A."/>
            <person name="Elias M."/>
            <person name="Eveleigh R.J."/>
            <person name="Herman E.K."/>
            <person name="Klute M.J."/>
            <person name="Nakayama T."/>
            <person name="Obornik M."/>
            <person name="Reyes-Prieto A."/>
            <person name="Armbrust E.V."/>
            <person name="Aves S.J."/>
            <person name="Beiko R.G."/>
            <person name="Coutinho P."/>
            <person name="Dacks J.B."/>
            <person name="Durnford D.G."/>
            <person name="Fast N.M."/>
            <person name="Green B.R."/>
            <person name="Grisdale C."/>
            <person name="Hempe F."/>
            <person name="Henrissat B."/>
            <person name="Hoppner M.P."/>
            <person name="Ishida K.-I."/>
            <person name="Kim E."/>
            <person name="Koreny L."/>
            <person name="Kroth P.G."/>
            <person name="Liu Y."/>
            <person name="Malik S.-B."/>
            <person name="Maier U.G."/>
            <person name="McRose D."/>
            <person name="Mock T."/>
            <person name="Neilson J.A."/>
            <person name="Onodera N.T."/>
            <person name="Poole A.M."/>
            <person name="Pritham E.J."/>
            <person name="Richards T.A."/>
            <person name="Rocap G."/>
            <person name="Roy S.W."/>
            <person name="Sarai C."/>
            <person name="Schaack S."/>
            <person name="Shirato S."/>
            <person name="Slamovits C.H."/>
            <person name="Spencer D.F."/>
            <person name="Suzuki S."/>
            <person name="Worden A.Z."/>
            <person name="Zauner S."/>
            <person name="Barry K."/>
            <person name="Bell C."/>
            <person name="Bharti A.K."/>
            <person name="Crow J.A."/>
            <person name="Grimwood J."/>
            <person name="Kramer R."/>
            <person name="Lindquist E."/>
            <person name="Lucas S."/>
            <person name="Salamov A."/>
            <person name="McFadden G.I."/>
            <person name="Lane C.E."/>
            <person name="Keeling P.J."/>
            <person name="Gray M.W."/>
            <person name="Grigoriev I.V."/>
            <person name="Archibald J.M."/>
        </authorList>
    </citation>
    <scope>NUCLEOTIDE SEQUENCE</scope>
    <source>
        <strain evidence="5">CCMP2712</strain>
    </source>
</reference>
<accession>L1IC61</accession>
<dbReference type="EMBL" id="JH993139">
    <property type="protein sequence ID" value="EKX33519.1"/>
    <property type="molecule type" value="Genomic_DNA"/>
</dbReference>
<dbReference type="InterPro" id="IPR021109">
    <property type="entry name" value="Peptidase_aspartic_dom_sf"/>
</dbReference>
<dbReference type="PROSITE" id="PS00141">
    <property type="entry name" value="ASP_PROTEASE"/>
    <property type="match status" value="1"/>
</dbReference>
<dbReference type="HOGENOM" id="CLU_1672599_0_0_1"/>
<reference evidence="3 5" key="1">
    <citation type="journal article" date="2012" name="Nature">
        <title>Algal genomes reveal evolutionary mosaicism and the fate of nucleomorphs.</title>
        <authorList>
            <consortium name="DOE Joint Genome Institute"/>
            <person name="Curtis B.A."/>
            <person name="Tanifuji G."/>
            <person name="Burki F."/>
            <person name="Gruber A."/>
            <person name="Irimia M."/>
            <person name="Maruyama S."/>
            <person name="Arias M.C."/>
            <person name="Ball S.G."/>
            <person name="Gile G.H."/>
            <person name="Hirakawa Y."/>
            <person name="Hopkins J.F."/>
            <person name="Kuo A."/>
            <person name="Rensing S.A."/>
            <person name="Schmutz J."/>
            <person name="Symeonidi A."/>
            <person name="Elias M."/>
            <person name="Eveleigh R.J."/>
            <person name="Herman E.K."/>
            <person name="Klute M.J."/>
            <person name="Nakayama T."/>
            <person name="Obornik M."/>
            <person name="Reyes-Prieto A."/>
            <person name="Armbrust E.V."/>
            <person name="Aves S.J."/>
            <person name="Beiko R.G."/>
            <person name="Coutinho P."/>
            <person name="Dacks J.B."/>
            <person name="Durnford D.G."/>
            <person name="Fast N.M."/>
            <person name="Green B.R."/>
            <person name="Grisdale C.J."/>
            <person name="Hempel F."/>
            <person name="Henrissat B."/>
            <person name="Hoppner M.P."/>
            <person name="Ishida K."/>
            <person name="Kim E."/>
            <person name="Koreny L."/>
            <person name="Kroth P.G."/>
            <person name="Liu Y."/>
            <person name="Malik S.B."/>
            <person name="Maier U.G."/>
            <person name="McRose D."/>
            <person name="Mock T."/>
            <person name="Neilson J.A."/>
            <person name="Onodera N.T."/>
            <person name="Poole A.M."/>
            <person name="Pritham E.J."/>
            <person name="Richards T.A."/>
            <person name="Rocap G."/>
            <person name="Roy S.W."/>
            <person name="Sarai C."/>
            <person name="Schaack S."/>
            <person name="Shirato S."/>
            <person name="Slamovits C.H."/>
            <person name="Spencer D.F."/>
            <person name="Suzuki S."/>
            <person name="Worden A.Z."/>
            <person name="Zauner S."/>
            <person name="Barry K."/>
            <person name="Bell C."/>
            <person name="Bharti A.K."/>
            <person name="Crow J.A."/>
            <person name="Grimwood J."/>
            <person name="Kramer R."/>
            <person name="Lindquist E."/>
            <person name="Lucas S."/>
            <person name="Salamov A."/>
            <person name="McFadden G.I."/>
            <person name="Lane C.E."/>
            <person name="Keeling P.J."/>
            <person name="Gray M.W."/>
            <person name="Grigoriev I.V."/>
            <person name="Archibald J.M."/>
        </authorList>
    </citation>
    <scope>NUCLEOTIDE SEQUENCE</scope>
    <source>
        <strain evidence="3 5">CCMP2712</strain>
    </source>
</reference>
<evidence type="ECO:0000313" key="3">
    <source>
        <dbReference type="EMBL" id="EKX33519.1"/>
    </source>
</evidence>
<sequence length="158" mass="17709">MNTLTVQTASTLTQAADIDSNLLYLPIQIESDRAEQPREILALLDTGAQASILSRAIVDELRLSTHKIATPVKVQSAKDDRSVIIRDACHLDFRITGTDVRAQEEFLILDAHAALKMQIDFYERRISIPSSTHPGRRQQFPVAMMFPRGLSQCRHAMP</sequence>
<dbReference type="RefSeq" id="XP_005820499.1">
    <property type="nucleotide sequence ID" value="XM_005820442.1"/>
</dbReference>
<dbReference type="AlphaFoldDB" id="L1IC61"/>
<dbReference type="Proteomes" id="UP000011087">
    <property type="component" value="Unassembled WGS sequence"/>
</dbReference>